<dbReference type="GO" id="GO:0046686">
    <property type="term" value="P:response to cadmium ion"/>
    <property type="evidence" value="ECO:0007669"/>
    <property type="project" value="UniProtKB-KW"/>
</dbReference>
<evidence type="ECO:0000256" key="2">
    <source>
        <dbReference type="ARBA" id="ARBA00023125"/>
    </source>
</evidence>
<dbReference type="GO" id="GO:0003677">
    <property type="term" value="F:DNA binding"/>
    <property type="evidence" value="ECO:0007669"/>
    <property type="project" value="UniProtKB-KW"/>
</dbReference>
<dbReference type="AlphaFoldDB" id="A0A6N2T801"/>
<name>A0A6N2T801_9FIRM</name>
<sequence length="133" mass="15359">MSKDIYQSIDETEEILCEEYHPHESSIQAAIQEMPSDDELFDLAETFKIFGDSTRIRIICALLPGEMCVCDLSDLLGISQSAISHQLRLLRASRLVKNRREGKSIYYSLDDQHIYSIISQGLKHIREEDHHEH</sequence>
<dbReference type="GO" id="GO:0003700">
    <property type="term" value="F:DNA-binding transcription factor activity"/>
    <property type="evidence" value="ECO:0007669"/>
    <property type="project" value="InterPro"/>
</dbReference>
<dbReference type="PRINTS" id="PR00778">
    <property type="entry name" value="HTHARSR"/>
</dbReference>
<dbReference type="EMBL" id="CACRSL010000003">
    <property type="protein sequence ID" value="VYT01630.1"/>
    <property type="molecule type" value="Genomic_DNA"/>
</dbReference>
<dbReference type="SUPFAM" id="SSF46785">
    <property type="entry name" value="Winged helix' DNA-binding domain"/>
    <property type="match status" value="1"/>
</dbReference>
<protein>
    <recommendedName>
        <fullName evidence="5">HTH arsR-type domain-containing protein</fullName>
    </recommendedName>
</protein>
<keyword evidence="2" id="KW-0238">DNA-binding</keyword>
<dbReference type="InterPro" id="IPR011991">
    <property type="entry name" value="ArsR-like_HTH"/>
</dbReference>
<keyword evidence="3" id="KW-0804">Transcription</keyword>
<dbReference type="InterPro" id="IPR036390">
    <property type="entry name" value="WH_DNA-bd_sf"/>
</dbReference>
<evidence type="ECO:0000259" key="5">
    <source>
        <dbReference type="PROSITE" id="PS50987"/>
    </source>
</evidence>
<dbReference type="CDD" id="cd00090">
    <property type="entry name" value="HTH_ARSR"/>
    <property type="match status" value="1"/>
</dbReference>
<dbReference type="Pfam" id="PF01022">
    <property type="entry name" value="HTH_5"/>
    <property type="match status" value="1"/>
</dbReference>
<dbReference type="InterPro" id="IPR001845">
    <property type="entry name" value="HTH_ArsR_DNA-bd_dom"/>
</dbReference>
<organism evidence="6">
    <name type="scientific">uncultured Anaerotruncus sp</name>
    <dbReference type="NCBI Taxonomy" id="905011"/>
    <lineage>
        <taxon>Bacteria</taxon>
        <taxon>Bacillati</taxon>
        <taxon>Bacillota</taxon>
        <taxon>Clostridia</taxon>
        <taxon>Eubacteriales</taxon>
        <taxon>Oscillospiraceae</taxon>
        <taxon>Anaerotruncus</taxon>
        <taxon>environmental samples</taxon>
    </lineage>
</organism>
<proteinExistence type="predicted"/>
<evidence type="ECO:0000256" key="1">
    <source>
        <dbReference type="ARBA" id="ARBA00023015"/>
    </source>
</evidence>
<dbReference type="InterPro" id="IPR018334">
    <property type="entry name" value="ArsR_HTH"/>
</dbReference>
<reference evidence="6" key="1">
    <citation type="submission" date="2019-11" db="EMBL/GenBank/DDBJ databases">
        <authorList>
            <person name="Feng L."/>
        </authorList>
    </citation>
    <scope>NUCLEOTIDE SEQUENCE</scope>
    <source>
        <strain evidence="6">AundefinedLFYP135</strain>
    </source>
</reference>
<dbReference type="PROSITE" id="PS50987">
    <property type="entry name" value="HTH_ARSR_2"/>
    <property type="match status" value="1"/>
</dbReference>
<keyword evidence="1" id="KW-0805">Transcription regulation</keyword>
<dbReference type="InterPro" id="IPR051011">
    <property type="entry name" value="Metal_resp_trans_reg"/>
</dbReference>
<dbReference type="PANTHER" id="PTHR43132:SF6">
    <property type="entry name" value="HTH-TYPE TRANSCRIPTIONAL REPRESSOR CZRA"/>
    <property type="match status" value="1"/>
</dbReference>
<dbReference type="PANTHER" id="PTHR43132">
    <property type="entry name" value="ARSENICAL RESISTANCE OPERON REPRESSOR ARSR-RELATED"/>
    <property type="match status" value="1"/>
</dbReference>
<feature type="domain" description="HTH arsR-type" evidence="5">
    <location>
        <begin position="35"/>
        <end position="129"/>
    </location>
</feature>
<dbReference type="InterPro" id="IPR036388">
    <property type="entry name" value="WH-like_DNA-bd_sf"/>
</dbReference>
<dbReference type="PROSITE" id="PS00846">
    <property type="entry name" value="HTH_ARSR_1"/>
    <property type="match status" value="1"/>
</dbReference>
<accession>A0A6N2T801</accession>
<keyword evidence="4" id="KW-0105">Cadmium resistance</keyword>
<evidence type="ECO:0000256" key="4">
    <source>
        <dbReference type="ARBA" id="ARBA00043263"/>
    </source>
</evidence>
<dbReference type="SMART" id="SM00418">
    <property type="entry name" value="HTH_ARSR"/>
    <property type="match status" value="1"/>
</dbReference>
<dbReference type="Gene3D" id="1.10.10.10">
    <property type="entry name" value="Winged helix-like DNA-binding domain superfamily/Winged helix DNA-binding domain"/>
    <property type="match status" value="1"/>
</dbReference>
<evidence type="ECO:0000313" key="6">
    <source>
        <dbReference type="EMBL" id="VYT01630.1"/>
    </source>
</evidence>
<gene>
    <name evidence="6" type="ORF">AULFYP135_01303</name>
</gene>
<dbReference type="NCBIfam" id="NF033788">
    <property type="entry name" value="HTH_metalloreg"/>
    <property type="match status" value="1"/>
</dbReference>
<evidence type="ECO:0000256" key="3">
    <source>
        <dbReference type="ARBA" id="ARBA00023163"/>
    </source>
</evidence>